<accession>A0A2I0WBS7</accession>
<protein>
    <submittedName>
        <fullName evidence="2">Uncharacterized protein</fullName>
    </submittedName>
</protein>
<name>A0A2I0WBS7_9ASPA</name>
<proteinExistence type="predicted"/>
<organism evidence="2 3">
    <name type="scientific">Dendrobium catenatum</name>
    <dbReference type="NCBI Taxonomy" id="906689"/>
    <lineage>
        <taxon>Eukaryota</taxon>
        <taxon>Viridiplantae</taxon>
        <taxon>Streptophyta</taxon>
        <taxon>Embryophyta</taxon>
        <taxon>Tracheophyta</taxon>
        <taxon>Spermatophyta</taxon>
        <taxon>Magnoliopsida</taxon>
        <taxon>Liliopsida</taxon>
        <taxon>Asparagales</taxon>
        <taxon>Orchidaceae</taxon>
        <taxon>Epidendroideae</taxon>
        <taxon>Malaxideae</taxon>
        <taxon>Dendrobiinae</taxon>
        <taxon>Dendrobium</taxon>
    </lineage>
</organism>
<evidence type="ECO:0000256" key="1">
    <source>
        <dbReference type="SAM" id="MobiDB-lite"/>
    </source>
</evidence>
<evidence type="ECO:0000313" key="3">
    <source>
        <dbReference type="Proteomes" id="UP000233837"/>
    </source>
</evidence>
<reference evidence="2 3" key="1">
    <citation type="journal article" date="2016" name="Sci. Rep.">
        <title>The Dendrobium catenatum Lindl. genome sequence provides insights into polysaccharide synthase, floral development and adaptive evolution.</title>
        <authorList>
            <person name="Zhang G.Q."/>
            <person name="Xu Q."/>
            <person name="Bian C."/>
            <person name="Tsai W.C."/>
            <person name="Yeh C.M."/>
            <person name="Liu K.W."/>
            <person name="Yoshida K."/>
            <person name="Zhang L.S."/>
            <person name="Chang S.B."/>
            <person name="Chen F."/>
            <person name="Shi Y."/>
            <person name="Su Y.Y."/>
            <person name="Zhang Y.Q."/>
            <person name="Chen L.J."/>
            <person name="Yin Y."/>
            <person name="Lin M."/>
            <person name="Huang H."/>
            <person name="Deng H."/>
            <person name="Wang Z.W."/>
            <person name="Zhu S.L."/>
            <person name="Zhao X."/>
            <person name="Deng C."/>
            <person name="Niu S.C."/>
            <person name="Huang J."/>
            <person name="Wang M."/>
            <person name="Liu G.H."/>
            <person name="Yang H.J."/>
            <person name="Xiao X.J."/>
            <person name="Hsiao Y.Y."/>
            <person name="Wu W.L."/>
            <person name="Chen Y.Y."/>
            <person name="Mitsuda N."/>
            <person name="Ohme-Takagi M."/>
            <person name="Luo Y.B."/>
            <person name="Van de Peer Y."/>
            <person name="Liu Z.J."/>
        </authorList>
    </citation>
    <scope>NUCLEOTIDE SEQUENCE [LARGE SCALE GENOMIC DNA]</scope>
    <source>
        <tissue evidence="2">The whole plant</tissue>
    </source>
</reference>
<keyword evidence="3" id="KW-1185">Reference proteome</keyword>
<feature type="region of interest" description="Disordered" evidence="1">
    <location>
        <begin position="1"/>
        <end position="21"/>
    </location>
</feature>
<dbReference type="EMBL" id="KZ502784">
    <property type="protein sequence ID" value="PKU73107.1"/>
    <property type="molecule type" value="Genomic_DNA"/>
</dbReference>
<gene>
    <name evidence="2" type="ORF">MA16_Dca016174</name>
</gene>
<reference evidence="2 3" key="2">
    <citation type="journal article" date="2017" name="Nature">
        <title>The Apostasia genome and the evolution of orchids.</title>
        <authorList>
            <person name="Zhang G.Q."/>
            <person name="Liu K.W."/>
            <person name="Li Z."/>
            <person name="Lohaus R."/>
            <person name="Hsiao Y.Y."/>
            <person name="Niu S.C."/>
            <person name="Wang J.Y."/>
            <person name="Lin Y.C."/>
            <person name="Xu Q."/>
            <person name="Chen L.J."/>
            <person name="Yoshida K."/>
            <person name="Fujiwara S."/>
            <person name="Wang Z.W."/>
            <person name="Zhang Y.Q."/>
            <person name="Mitsuda N."/>
            <person name="Wang M."/>
            <person name="Liu G.H."/>
            <person name="Pecoraro L."/>
            <person name="Huang H.X."/>
            <person name="Xiao X.J."/>
            <person name="Lin M."/>
            <person name="Wu X.Y."/>
            <person name="Wu W.L."/>
            <person name="Chen Y.Y."/>
            <person name="Chang S.B."/>
            <person name="Sakamoto S."/>
            <person name="Ohme-Takagi M."/>
            <person name="Yagi M."/>
            <person name="Zeng S.J."/>
            <person name="Shen C.Y."/>
            <person name="Yeh C.M."/>
            <person name="Luo Y.B."/>
            <person name="Tsai W.C."/>
            <person name="Van de Peer Y."/>
            <person name="Liu Z.J."/>
        </authorList>
    </citation>
    <scope>NUCLEOTIDE SEQUENCE [LARGE SCALE GENOMIC DNA]</scope>
    <source>
        <tissue evidence="2">The whole plant</tissue>
    </source>
</reference>
<sequence length="115" mass="12226">MGSALSNWSEPKDEVQGLMPPVPSAISATAISKKPFCESAADSQLSLPKTKRGYGMPAAWTALFLSVFTGDHGGSEELETTRDSVEEVKDGGSPVAISFSVLTPEKARVLRRELS</sequence>
<dbReference type="AlphaFoldDB" id="A0A2I0WBS7"/>
<evidence type="ECO:0000313" key="2">
    <source>
        <dbReference type="EMBL" id="PKU73107.1"/>
    </source>
</evidence>
<dbReference type="Proteomes" id="UP000233837">
    <property type="component" value="Unassembled WGS sequence"/>
</dbReference>